<dbReference type="AlphaFoldDB" id="A0A0G1GEU6"/>
<evidence type="ECO:0000259" key="5">
    <source>
        <dbReference type="Pfam" id="PF01923"/>
    </source>
</evidence>
<dbReference type="GO" id="GO:0005524">
    <property type="term" value="F:ATP binding"/>
    <property type="evidence" value="ECO:0007669"/>
    <property type="project" value="UniProtKB-KW"/>
</dbReference>
<dbReference type="Gene3D" id="1.20.1200.10">
    <property type="entry name" value="Cobalamin adenosyltransferase-like"/>
    <property type="match status" value="1"/>
</dbReference>
<dbReference type="Pfam" id="PF01923">
    <property type="entry name" value="Cob_adeno_trans"/>
    <property type="match status" value="1"/>
</dbReference>
<evidence type="ECO:0000256" key="4">
    <source>
        <dbReference type="SAM" id="MobiDB-lite"/>
    </source>
</evidence>
<dbReference type="GO" id="GO:0016740">
    <property type="term" value="F:transferase activity"/>
    <property type="evidence" value="ECO:0007669"/>
    <property type="project" value="UniProtKB-KW"/>
</dbReference>
<keyword evidence="2" id="KW-0547">Nucleotide-binding</keyword>
<proteinExistence type="predicted"/>
<dbReference type="InterPro" id="IPR036451">
    <property type="entry name" value="CblAdoTrfase-like_sf"/>
</dbReference>
<dbReference type="EMBL" id="LCHL01000017">
    <property type="protein sequence ID" value="KKT32863.1"/>
    <property type="molecule type" value="Genomic_DNA"/>
</dbReference>
<evidence type="ECO:0000256" key="2">
    <source>
        <dbReference type="ARBA" id="ARBA00022741"/>
    </source>
</evidence>
<feature type="domain" description="Cobalamin adenosyltransferase-like" evidence="5">
    <location>
        <begin position="3"/>
        <end position="49"/>
    </location>
</feature>
<feature type="region of interest" description="Disordered" evidence="4">
    <location>
        <begin position="1"/>
        <end position="21"/>
    </location>
</feature>
<organism evidence="6 7">
    <name type="scientific">Candidatus Woesebacteria bacterium GW2011_GWB1_44_11b</name>
    <dbReference type="NCBI Taxonomy" id="1618580"/>
    <lineage>
        <taxon>Bacteria</taxon>
        <taxon>Candidatus Woeseibacteriota</taxon>
    </lineage>
</organism>
<feature type="compositionally biased region" description="Basic and acidic residues" evidence="4">
    <location>
        <begin position="1"/>
        <end position="12"/>
    </location>
</feature>
<name>A0A0G1GEU6_9BACT</name>
<accession>A0A0G1GEU6</accession>
<keyword evidence="3" id="KW-0067">ATP-binding</keyword>
<evidence type="ECO:0000313" key="7">
    <source>
        <dbReference type="Proteomes" id="UP000034192"/>
    </source>
</evidence>
<dbReference type="SUPFAM" id="SSF89028">
    <property type="entry name" value="Cobalamin adenosyltransferase-like"/>
    <property type="match status" value="1"/>
</dbReference>
<protein>
    <recommendedName>
        <fullName evidence="5">Cobalamin adenosyltransferase-like domain-containing protein</fullName>
    </recommendedName>
</protein>
<evidence type="ECO:0000256" key="3">
    <source>
        <dbReference type="ARBA" id="ARBA00022840"/>
    </source>
</evidence>
<sequence>MPIYTKKGDKGETGLFTSNKNGPKRLSKDSLRIEVIGAIDEVNSVLGVA</sequence>
<evidence type="ECO:0000256" key="1">
    <source>
        <dbReference type="ARBA" id="ARBA00022679"/>
    </source>
</evidence>
<feature type="non-terminal residue" evidence="6">
    <location>
        <position position="49"/>
    </location>
</feature>
<dbReference type="InterPro" id="IPR016030">
    <property type="entry name" value="CblAdoTrfase-like"/>
</dbReference>
<evidence type="ECO:0000313" key="6">
    <source>
        <dbReference type="EMBL" id="KKT32863.1"/>
    </source>
</evidence>
<reference evidence="6 7" key="1">
    <citation type="journal article" date="2015" name="Nature">
        <title>rRNA introns, odd ribosomes, and small enigmatic genomes across a large radiation of phyla.</title>
        <authorList>
            <person name="Brown C.T."/>
            <person name="Hug L.A."/>
            <person name="Thomas B.C."/>
            <person name="Sharon I."/>
            <person name="Castelle C.J."/>
            <person name="Singh A."/>
            <person name="Wilkins M.J."/>
            <person name="Williams K.H."/>
            <person name="Banfield J.F."/>
        </authorList>
    </citation>
    <scope>NUCLEOTIDE SEQUENCE [LARGE SCALE GENOMIC DNA]</scope>
</reference>
<dbReference type="Proteomes" id="UP000034192">
    <property type="component" value="Unassembled WGS sequence"/>
</dbReference>
<keyword evidence="1" id="KW-0808">Transferase</keyword>
<comment type="caution">
    <text evidence="6">The sequence shown here is derived from an EMBL/GenBank/DDBJ whole genome shotgun (WGS) entry which is preliminary data.</text>
</comment>
<gene>
    <name evidence="6" type="ORF">UW21_C0017G0006</name>
</gene>